<dbReference type="VEuPathDB" id="FungiDB:ASPNIDRAFT2_1168999"/>
<proteinExistence type="predicted"/>
<dbReference type="EMBL" id="BCMY01000033">
    <property type="protein sequence ID" value="GAQ47653.1"/>
    <property type="molecule type" value="Genomic_DNA"/>
</dbReference>
<dbReference type="PANTHER" id="PTHR24185:SF1">
    <property type="entry name" value="CALCIUM-INDEPENDENT PHOSPHOLIPASE A2-GAMMA"/>
    <property type="match status" value="1"/>
</dbReference>
<feature type="active site" description="Proton acceptor" evidence="4">
    <location>
        <position position="201"/>
    </location>
</feature>
<comment type="caution">
    <text evidence="6">The sequence shown here is derived from an EMBL/GenBank/DDBJ whole genome shotgun (WGS) entry which is preliminary data.</text>
</comment>
<dbReference type="InterPro" id="IPR002641">
    <property type="entry name" value="PNPLA_dom"/>
</dbReference>
<keyword evidence="2 4" id="KW-0442">Lipid degradation</keyword>
<dbReference type="GO" id="GO:0046486">
    <property type="term" value="P:glycerolipid metabolic process"/>
    <property type="evidence" value="ECO:0007669"/>
    <property type="project" value="UniProtKB-ARBA"/>
</dbReference>
<evidence type="ECO:0000256" key="4">
    <source>
        <dbReference type="PROSITE-ProRule" id="PRU01161"/>
    </source>
</evidence>
<dbReference type="PANTHER" id="PTHR24185">
    <property type="entry name" value="CALCIUM-INDEPENDENT PHOSPHOLIPASE A2-GAMMA"/>
    <property type="match status" value="1"/>
</dbReference>
<evidence type="ECO:0000256" key="1">
    <source>
        <dbReference type="ARBA" id="ARBA00022801"/>
    </source>
</evidence>
<comment type="caution">
    <text evidence="4">Lacks conserved residue(s) required for the propagation of feature annotation.</text>
</comment>
<reference evidence="7" key="1">
    <citation type="journal article" date="2016" name="Genome Announc.">
        <title>Draft genome sequence of Aspergillus niger strain An76.</title>
        <authorList>
            <person name="Gong W."/>
            <person name="Cheng Z."/>
            <person name="Zhang H."/>
            <person name="Liu L."/>
            <person name="Gao P."/>
            <person name="Wang L."/>
        </authorList>
    </citation>
    <scope>NUCLEOTIDE SEQUENCE [LARGE SCALE GENOMIC DNA]</scope>
    <source>
        <strain evidence="7">An76</strain>
    </source>
</reference>
<dbReference type="PROSITE" id="PS51635">
    <property type="entry name" value="PNPLA"/>
    <property type="match status" value="1"/>
</dbReference>
<protein>
    <recommendedName>
        <fullName evidence="5">PNPLA domain-containing protein</fullName>
    </recommendedName>
</protein>
<dbReference type="VEuPathDB" id="FungiDB:ATCC64974_49520"/>
<dbReference type="Proteomes" id="UP000068243">
    <property type="component" value="Unassembled WGS sequence"/>
</dbReference>
<name>A0A100IUK0_ASPNG</name>
<organism evidence="6 7">
    <name type="scientific">Aspergillus niger</name>
    <dbReference type="NCBI Taxonomy" id="5061"/>
    <lineage>
        <taxon>Eukaryota</taxon>
        <taxon>Fungi</taxon>
        <taxon>Dikarya</taxon>
        <taxon>Ascomycota</taxon>
        <taxon>Pezizomycotina</taxon>
        <taxon>Eurotiomycetes</taxon>
        <taxon>Eurotiomycetidae</taxon>
        <taxon>Eurotiales</taxon>
        <taxon>Aspergillaceae</taxon>
        <taxon>Aspergillus</taxon>
        <taxon>Aspergillus subgen. Circumdati</taxon>
    </lineage>
</organism>
<dbReference type="AlphaFoldDB" id="A0A100IUK0"/>
<evidence type="ECO:0000256" key="3">
    <source>
        <dbReference type="ARBA" id="ARBA00023098"/>
    </source>
</evidence>
<dbReference type="VEuPathDB" id="FungiDB:M747DRAFT_316387"/>
<sequence>MSANKERLKILALDGGGVKGLSSLLILERIMARVGAKMKRPDLQPYQYFDIIGGTSTGGIIALMLGRMRMTVESCIAEYQKLGKIVFGEPRGLFYENMFDAKVLEEQTKKVVEKYLGDENDPLLDPLGDDACKTCSVVYTLPYRGATPEEPEALRTYINVNINPRPKPWTIWEAVRATSAATTIFEPFIHGQSGSEIRYIDAGLGFNNPADLVLEEATSLWTDNGYLDPERDIGCFLTIGTGISSVTRMDKKTITEAITAKVRKPVQAIEVLMKIATGTGPTHRNVARRFNPTSNVYQRFDVDQGIEAFNLFDHERREDIEVDTNAYLRKHSIGVQLSQAVEKMKVLGLRTPELMGDRKEGGDVYSVGENGDVDDQKLRDRFEALRISKLDFQRHAKHWESKISVNQGRGSQYYYLLYKEIGHVPYLWNAFVQADLLDKRYRGILARRLPQADEWQLCLRGNLARIAYGVGQEDLKTTVTRLTLAYEGLRDTFRIYRQLFHTAQQVFGETSVTYCWAAKRLGALLELWGCQSEALDLYIEARAGKLRWFTTDHWSTKWLENKIAALRHALVARQKPE</sequence>
<feature type="short sequence motif" description="GXSXG" evidence="4">
    <location>
        <begin position="54"/>
        <end position="58"/>
    </location>
</feature>
<dbReference type="GO" id="GO:0019369">
    <property type="term" value="P:arachidonate metabolic process"/>
    <property type="evidence" value="ECO:0007669"/>
    <property type="project" value="TreeGrafter"/>
</dbReference>
<feature type="active site" description="Nucleophile" evidence="4">
    <location>
        <position position="56"/>
    </location>
</feature>
<dbReference type="Pfam" id="PF01734">
    <property type="entry name" value="Patatin"/>
    <property type="match status" value="1"/>
</dbReference>
<evidence type="ECO:0000259" key="5">
    <source>
        <dbReference type="PROSITE" id="PS51635"/>
    </source>
</evidence>
<dbReference type="VEuPathDB" id="FungiDB:An08g08490"/>
<dbReference type="GO" id="GO:0016042">
    <property type="term" value="P:lipid catabolic process"/>
    <property type="evidence" value="ECO:0007669"/>
    <property type="project" value="UniProtKB-UniRule"/>
</dbReference>
<keyword evidence="3 4" id="KW-0443">Lipid metabolism</keyword>
<dbReference type="SUPFAM" id="SSF52151">
    <property type="entry name" value="FabD/lysophospholipase-like"/>
    <property type="match status" value="1"/>
</dbReference>
<dbReference type="InterPro" id="IPR016035">
    <property type="entry name" value="Acyl_Trfase/lysoPLipase"/>
</dbReference>
<dbReference type="CDD" id="cd07216">
    <property type="entry name" value="Pat17_PNPLA8_PNPLA9_like3"/>
    <property type="match status" value="1"/>
</dbReference>
<dbReference type="GO" id="GO:0047499">
    <property type="term" value="F:calcium-independent phospholipase A2 activity"/>
    <property type="evidence" value="ECO:0007669"/>
    <property type="project" value="TreeGrafter"/>
</dbReference>
<evidence type="ECO:0000313" key="6">
    <source>
        <dbReference type="EMBL" id="GAQ47653.1"/>
    </source>
</evidence>
<gene>
    <name evidence="6" type="ORF">ABL_10314</name>
</gene>
<dbReference type="Gene3D" id="3.40.1090.10">
    <property type="entry name" value="Cytosolic phospholipase A2 catalytic domain"/>
    <property type="match status" value="1"/>
</dbReference>
<feature type="domain" description="PNPLA" evidence="5">
    <location>
        <begin position="11"/>
        <end position="214"/>
    </location>
</feature>
<dbReference type="GO" id="GO:0016020">
    <property type="term" value="C:membrane"/>
    <property type="evidence" value="ECO:0007669"/>
    <property type="project" value="TreeGrafter"/>
</dbReference>
<evidence type="ECO:0000256" key="2">
    <source>
        <dbReference type="ARBA" id="ARBA00022963"/>
    </source>
</evidence>
<dbReference type="OMA" id="WTIWEAV"/>
<keyword evidence="1 4" id="KW-0378">Hydrolase</keyword>
<feature type="short sequence motif" description="GXGXXG" evidence="4">
    <location>
        <begin position="15"/>
        <end position="20"/>
    </location>
</feature>
<dbReference type="OrthoDB" id="1658288at2759"/>
<evidence type="ECO:0000313" key="7">
    <source>
        <dbReference type="Proteomes" id="UP000068243"/>
    </source>
</evidence>
<accession>A0A100IUK0</accession>